<sequence length="221" mass="22946">MDVLWLDAESAGASMAVHSRVTGVTAEAARKLVHVEDVNTGERSTVGARWLVNAAGLGAQAVAASIQGVPASSIPPRRLAKGSYFALSGCGAPFSHLIYPLPEDGGLGVHLTIDLGGQAKFGPDVEWVDSIDYSVDPSRGDKFYSAIRSYWPGLRDGALVPSYSGVRPKVSGPGEPAADFVLQGARRGHGVRGLVNLFGIESPGLTASMAIAARVLALLRG</sequence>
<evidence type="ECO:0000256" key="7">
    <source>
        <dbReference type="ARBA" id="ARBA00038878"/>
    </source>
</evidence>
<evidence type="ECO:0000313" key="10">
    <source>
        <dbReference type="EMBL" id="KIZ01693.1"/>
    </source>
</evidence>
<dbReference type="Pfam" id="PF01266">
    <property type="entry name" value="DAO"/>
    <property type="match status" value="1"/>
</dbReference>
<dbReference type="PANTHER" id="PTHR43104">
    <property type="entry name" value="L-2-HYDROXYGLUTARATE DEHYDROGENASE, MITOCHONDRIAL"/>
    <property type="match status" value="1"/>
</dbReference>
<evidence type="ECO:0000256" key="6">
    <source>
        <dbReference type="ARBA" id="ARBA00037941"/>
    </source>
</evidence>
<comment type="similarity">
    <text evidence="6">Belongs to the L2HGDH family.</text>
</comment>
<accession>A0A0D2JRT9</accession>
<dbReference type="GO" id="GO:0047545">
    <property type="term" value="F:(S)-2-hydroxyglutarate dehydrogenase activity"/>
    <property type="evidence" value="ECO:0007669"/>
    <property type="project" value="UniProtKB-EC"/>
</dbReference>
<dbReference type="AlphaFoldDB" id="A0A0D2JRT9"/>
<evidence type="ECO:0000256" key="4">
    <source>
        <dbReference type="ARBA" id="ARBA00023002"/>
    </source>
</evidence>
<dbReference type="EMBL" id="KK101222">
    <property type="protein sequence ID" value="KIZ01693.1"/>
    <property type="molecule type" value="Genomic_DNA"/>
</dbReference>
<dbReference type="Gene3D" id="3.30.9.10">
    <property type="entry name" value="D-Amino Acid Oxidase, subunit A, domain 2"/>
    <property type="match status" value="1"/>
</dbReference>
<keyword evidence="4" id="KW-0560">Oxidoreductase</keyword>
<dbReference type="PANTHER" id="PTHR43104:SF4">
    <property type="entry name" value="L-2-HYDROXYGLUTARATE DEHYDROGENASE, MITOCHONDRIAL"/>
    <property type="match status" value="1"/>
</dbReference>
<reference evidence="10 11" key="1">
    <citation type="journal article" date="2013" name="BMC Genomics">
        <title>Reconstruction of the lipid metabolism for the microalga Monoraphidium neglectum from its genome sequence reveals characteristics suitable for biofuel production.</title>
        <authorList>
            <person name="Bogen C."/>
            <person name="Al-Dilaimi A."/>
            <person name="Albersmeier A."/>
            <person name="Wichmann J."/>
            <person name="Grundmann M."/>
            <person name="Rupp O."/>
            <person name="Lauersen K.J."/>
            <person name="Blifernez-Klassen O."/>
            <person name="Kalinowski J."/>
            <person name="Goesmann A."/>
            <person name="Mussgnug J.H."/>
            <person name="Kruse O."/>
        </authorList>
    </citation>
    <scope>NUCLEOTIDE SEQUENCE [LARGE SCALE GENOMIC DNA]</scope>
    <source>
        <strain evidence="10 11">SAG 48.87</strain>
    </source>
</reference>
<dbReference type="OrthoDB" id="498204at2759"/>
<dbReference type="Proteomes" id="UP000054498">
    <property type="component" value="Unassembled WGS sequence"/>
</dbReference>
<dbReference type="RefSeq" id="XP_013900712.1">
    <property type="nucleotide sequence ID" value="XM_014045258.1"/>
</dbReference>
<protein>
    <recommendedName>
        <fullName evidence="8">L-2-hydroxyglutarate dehydrogenase, mitochondrial</fullName>
        <ecNumber evidence="7">1.1.99.2</ecNumber>
    </recommendedName>
</protein>
<dbReference type="InterPro" id="IPR036188">
    <property type="entry name" value="FAD/NAD-bd_sf"/>
</dbReference>
<comment type="cofactor">
    <cofactor evidence="1">
        <name>FAD</name>
        <dbReference type="ChEBI" id="CHEBI:57692"/>
    </cofactor>
</comment>
<proteinExistence type="inferred from homology"/>
<organism evidence="10 11">
    <name type="scientific">Monoraphidium neglectum</name>
    <dbReference type="NCBI Taxonomy" id="145388"/>
    <lineage>
        <taxon>Eukaryota</taxon>
        <taxon>Viridiplantae</taxon>
        <taxon>Chlorophyta</taxon>
        <taxon>core chlorophytes</taxon>
        <taxon>Chlorophyceae</taxon>
        <taxon>CS clade</taxon>
        <taxon>Sphaeropleales</taxon>
        <taxon>Selenastraceae</taxon>
        <taxon>Monoraphidium</taxon>
    </lineage>
</organism>
<dbReference type="KEGG" id="mng:MNEG_6267"/>
<keyword evidence="2" id="KW-0285">Flavoprotein</keyword>
<feature type="domain" description="FAD dependent oxidoreductase" evidence="9">
    <location>
        <begin position="4"/>
        <end position="214"/>
    </location>
</feature>
<keyword evidence="11" id="KW-1185">Reference proteome</keyword>
<dbReference type="STRING" id="145388.A0A0D2JRT9"/>
<comment type="catalytic activity">
    <reaction evidence="5">
        <text>(S)-2-hydroxyglutarate + A = 2-oxoglutarate + AH2</text>
        <dbReference type="Rhea" id="RHEA:21252"/>
        <dbReference type="ChEBI" id="CHEBI:13193"/>
        <dbReference type="ChEBI" id="CHEBI:16782"/>
        <dbReference type="ChEBI" id="CHEBI:16810"/>
        <dbReference type="ChEBI" id="CHEBI:17499"/>
        <dbReference type="EC" id="1.1.99.2"/>
    </reaction>
</comment>
<evidence type="ECO:0000256" key="5">
    <source>
        <dbReference type="ARBA" id="ARBA00036066"/>
    </source>
</evidence>
<evidence type="ECO:0000256" key="3">
    <source>
        <dbReference type="ARBA" id="ARBA00022827"/>
    </source>
</evidence>
<evidence type="ECO:0000313" key="11">
    <source>
        <dbReference type="Proteomes" id="UP000054498"/>
    </source>
</evidence>
<keyword evidence="3" id="KW-0274">FAD</keyword>
<dbReference type="GeneID" id="25739143"/>
<name>A0A0D2JRT9_9CHLO</name>
<evidence type="ECO:0000256" key="8">
    <source>
        <dbReference type="ARBA" id="ARBA00041137"/>
    </source>
</evidence>
<dbReference type="EC" id="1.1.99.2" evidence="7"/>
<gene>
    <name evidence="10" type="ORF">MNEG_6267</name>
</gene>
<evidence type="ECO:0000259" key="9">
    <source>
        <dbReference type="Pfam" id="PF01266"/>
    </source>
</evidence>
<evidence type="ECO:0000256" key="2">
    <source>
        <dbReference type="ARBA" id="ARBA00022630"/>
    </source>
</evidence>
<dbReference type="InterPro" id="IPR006076">
    <property type="entry name" value="FAD-dep_OxRdtase"/>
</dbReference>
<evidence type="ECO:0000256" key="1">
    <source>
        <dbReference type="ARBA" id="ARBA00001974"/>
    </source>
</evidence>
<dbReference type="SUPFAM" id="SSF51905">
    <property type="entry name" value="FAD/NAD(P)-binding domain"/>
    <property type="match status" value="1"/>
</dbReference>